<accession>A0A0D2QQ63</accession>
<feature type="region of interest" description="Disordered" evidence="1">
    <location>
        <begin position="24"/>
        <end position="84"/>
    </location>
</feature>
<evidence type="ECO:0000256" key="1">
    <source>
        <dbReference type="SAM" id="MobiDB-lite"/>
    </source>
</evidence>
<dbReference type="EMBL" id="CM001742">
    <property type="protein sequence ID" value="KJB19041.1"/>
    <property type="molecule type" value="Genomic_DNA"/>
</dbReference>
<gene>
    <name evidence="3" type="ORF">B456_003G082300</name>
</gene>
<dbReference type="Proteomes" id="UP000032304">
    <property type="component" value="Chromosome 3"/>
</dbReference>
<keyword evidence="4" id="KW-1185">Reference proteome</keyword>
<dbReference type="Gramene" id="KJB19041">
    <property type="protein sequence ID" value="KJB19041"/>
    <property type="gene ID" value="B456_003G082300"/>
</dbReference>
<feature type="chain" id="PRO_5002249966" evidence="2">
    <location>
        <begin position="22"/>
        <end position="120"/>
    </location>
</feature>
<feature type="compositionally biased region" description="Polar residues" evidence="1">
    <location>
        <begin position="34"/>
        <end position="49"/>
    </location>
</feature>
<reference evidence="3 4" key="1">
    <citation type="journal article" date="2012" name="Nature">
        <title>Repeated polyploidization of Gossypium genomes and the evolution of spinnable cotton fibres.</title>
        <authorList>
            <person name="Paterson A.H."/>
            <person name="Wendel J.F."/>
            <person name="Gundlach H."/>
            <person name="Guo H."/>
            <person name="Jenkins J."/>
            <person name="Jin D."/>
            <person name="Llewellyn D."/>
            <person name="Showmaker K.C."/>
            <person name="Shu S."/>
            <person name="Udall J."/>
            <person name="Yoo M.J."/>
            <person name="Byers R."/>
            <person name="Chen W."/>
            <person name="Doron-Faigenboim A."/>
            <person name="Duke M.V."/>
            <person name="Gong L."/>
            <person name="Grimwood J."/>
            <person name="Grover C."/>
            <person name="Grupp K."/>
            <person name="Hu G."/>
            <person name="Lee T.H."/>
            <person name="Li J."/>
            <person name="Lin L."/>
            <person name="Liu T."/>
            <person name="Marler B.S."/>
            <person name="Page J.T."/>
            <person name="Roberts A.W."/>
            <person name="Romanel E."/>
            <person name="Sanders W.S."/>
            <person name="Szadkowski E."/>
            <person name="Tan X."/>
            <person name="Tang H."/>
            <person name="Xu C."/>
            <person name="Wang J."/>
            <person name="Wang Z."/>
            <person name="Zhang D."/>
            <person name="Zhang L."/>
            <person name="Ashrafi H."/>
            <person name="Bedon F."/>
            <person name="Bowers J.E."/>
            <person name="Brubaker C.L."/>
            <person name="Chee P.W."/>
            <person name="Das S."/>
            <person name="Gingle A.R."/>
            <person name="Haigler C.H."/>
            <person name="Harker D."/>
            <person name="Hoffmann L.V."/>
            <person name="Hovav R."/>
            <person name="Jones D.C."/>
            <person name="Lemke C."/>
            <person name="Mansoor S."/>
            <person name="ur Rahman M."/>
            <person name="Rainville L.N."/>
            <person name="Rambani A."/>
            <person name="Reddy U.K."/>
            <person name="Rong J.K."/>
            <person name="Saranga Y."/>
            <person name="Scheffler B.E."/>
            <person name="Scheffler J.A."/>
            <person name="Stelly D.M."/>
            <person name="Triplett B.A."/>
            <person name="Van Deynze A."/>
            <person name="Vaslin M.F."/>
            <person name="Waghmare V.N."/>
            <person name="Walford S.A."/>
            <person name="Wright R.J."/>
            <person name="Zaki E.A."/>
            <person name="Zhang T."/>
            <person name="Dennis E.S."/>
            <person name="Mayer K.F."/>
            <person name="Peterson D.G."/>
            <person name="Rokhsar D.S."/>
            <person name="Wang X."/>
            <person name="Schmutz J."/>
        </authorList>
    </citation>
    <scope>NUCLEOTIDE SEQUENCE [LARGE SCALE GENOMIC DNA]</scope>
</reference>
<sequence>MLHSTTHTSLSLSLFSCFSSMSELPANSKEKNSPQEQQQRSNSNHTPRPNLNVLLPQPRFPVNSNDDSDGEYETDEYFGGEDSEDKKQEELKIMQLEFWVFVFGELDNMLTRLTHNLLNP</sequence>
<keyword evidence="2" id="KW-0732">Signal</keyword>
<evidence type="ECO:0000256" key="2">
    <source>
        <dbReference type="SAM" id="SignalP"/>
    </source>
</evidence>
<evidence type="ECO:0000313" key="3">
    <source>
        <dbReference type="EMBL" id="KJB19041.1"/>
    </source>
</evidence>
<evidence type="ECO:0000313" key="4">
    <source>
        <dbReference type="Proteomes" id="UP000032304"/>
    </source>
</evidence>
<organism evidence="3 4">
    <name type="scientific">Gossypium raimondii</name>
    <name type="common">Peruvian cotton</name>
    <name type="synonym">Gossypium klotzschianum subsp. raimondii</name>
    <dbReference type="NCBI Taxonomy" id="29730"/>
    <lineage>
        <taxon>Eukaryota</taxon>
        <taxon>Viridiplantae</taxon>
        <taxon>Streptophyta</taxon>
        <taxon>Embryophyta</taxon>
        <taxon>Tracheophyta</taxon>
        <taxon>Spermatophyta</taxon>
        <taxon>Magnoliopsida</taxon>
        <taxon>eudicotyledons</taxon>
        <taxon>Gunneridae</taxon>
        <taxon>Pentapetalae</taxon>
        <taxon>rosids</taxon>
        <taxon>malvids</taxon>
        <taxon>Malvales</taxon>
        <taxon>Malvaceae</taxon>
        <taxon>Malvoideae</taxon>
        <taxon>Gossypium</taxon>
    </lineage>
</organism>
<feature type="signal peptide" evidence="2">
    <location>
        <begin position="1"/>
        <end position="21"/>
    </location>
</feature>
<protein>
    <submittedName>
        <fullName evidence="3">Uncharacterized protein</fullName>
    </submittedName>
</protein>
<proteinExistence type="predicted"/>
<dbReference type="AlphaFoldDB" id="A0A0D2QQ63"/>
<name>A0A0D2QQ63_GOSRA</name>
<feature type="compositionally biased region" description="Acidic residues" evidence="1">
    <location>
        <begin position="66"/>
        <end position="83"/>
    </location>
</feature>